<comment type="caution">
    <text evidence="2">The sequence shown here is derived from an EMBL/GenBank/DDBJ whole genome shotgun (WGS) entry which is preliminary data.</text>
</comment>
<evidence type="ECO:0000313" key="2">
    <source>
        <dbReference type="EMBL" id="PEK27816.1"/>
    </source>
</evidence>
<evidence type="ECO:0000313" key="3">
    <source>
        <dbReference type="Proteomes" id="UP000220435"/>
    </source>
</evidence>
<dbReference type="Gene3D" id="3.40.50.1820">
    <property type="entry name" value="alpha/beta hydrolase"/>
    <property type="match status" value="1"/>
</dbReference>
<dbReference type="InterPro" id="IPR053145">
    <property type="entry name" value="AB_hydrolase_Est10"/>
</dbReference>
<organism evidence="2 3">
    <name type="scientific">Bacillus wiedmannii</name>
    <dbReference type="NCBI Taxonomy" id="1890302"/>
    <lineage>
        <taxon>Bacteria</taxon>
        <taxon>Bacillati</taxon>
        <taxon>Bacillota</taxon>
        <taxon>Bacilli</taxon>
        <taxon>Bacillales</taxon>
        <taxon>Bacillaceae</taxon>
        <taxon>Bacillus</taxon>
        <taxon>Bacillus cereus group</taxon>
    </lineage>
</organism>
<dbReference type="Proteomes" id="UP000220435">
    <property type="component" value="Unassembled WGS sequence"/>
</dbReference>
<name>A0AB73RKV7_9BACI</name>
<dbReference type="InterPro" id="IPR022742">
    <property type="entry name" value="Hydrolase_4"/>
</dbReference>
<dbReference type="SUPFAM" id="SSF53474">
    <property type="entry name" value="alpha/beta-Hydrolases"/>
    <property type="match status" value="1"/>
</dbReference>
<accession>A0AB73RKV7</accession>
<dbReference type="PANTHER" id="PTHR43265:SF1">
    <property type="entry name" value="ESTERASE ESTD"/>
    <property type="match status" value="1"/>
</dbReference>
<reference evidence="2 3" key="1">
    <citation type="submission" date="2017-09" db="EMBL/GenBank/DDBJ databases">
        <title>Large-scale bioinformatics analysis of Bacillus genomes uncovers conserved roles of natural products in bacterial physiology.</title>
        <authorList>
            <consortium name="Agbiome Team Llc"/>
            <person name="Bleich R.M."/>
            <person name="Kirk G.J."/>
            <person name="Santa Maria K.C."/>
            <person name="Allen S.E."/>
            <person name="Farag S."/>
            <person name="Shank E.A."/>
            <person name="Bowers A."/>
        </authorList>
    </citation>
    <scope>NUCLEOTIDE SEQUENCE [LARGE SCALE GENOMIC DNA]</scope>
    <source>
        <strain evidence="2 3">AFS000414</strain>
    </source>
</reference>
<dbReference type="AlphaFoldDB" id="A0AB73RKV7"/>
<dbReference type="InterPro" id="IPR029058">
    <property type="entry name" value="AB_hydrolase_fold"/>
</dbReference>
<dbReference type="PANTHER" id="PTHR43265">
    <property type="entry name" value="ESTERASE ESTD"/>
    <property type="match status" value="1"/>
</dbReference>
<protein>
    <submittedName>
        <fullName evidence="2">Alpha/beta hydrolase</fullName>
    </submittedName>
</protein>
<dbReference type="Pfam" id="PF12146">
    <property type="entry name" value="Hydrolase_4"/>
    <property type="match status" value="1"/>
</dbReference>
<proteinExistence type="predicted"/>
<sequence>MTFDEYEVAINSEFTLQGTITKPKADGKYAAIVIIAGSGEIDRDGMIVPLKLASNIYKDLAHVIARLGVVTLRFDKRGVGKSEGEFQKTGMWDLVNDIEAMITYVKEQPFVDSENIILVGHSEGCMLATVVNARTPVNGLILLTGAAESLEEATKRQREIIYKELKEQKGIKGKLMRLLNIEKRGEKQAQKATEKMINSKKDIVKIGFKPMNAKWFREHFQHDIYKDLIKVTCPVLAIAGDKDIQADPERAKRIGEYVKGDSEVHVIKNMDHSLKVFEGEFKTLEFKKNYEEGARKPLHPELEEIIVNWLDTHFISQHAGSKIPGSILVESEEVGRKSNCL</sequence>
<evidence type="ECO:0000259" key="1">
    <source>
        <dbReference type="Pfam" id="PF12146"/>
    </source>
</evidence>
<dbReference type="GO" id="GO:0052689">
    <property type="term" value="F:carboxylic ester hydrolase activity"/>
    <property type="evidence" value="ECO:0007669"/>
    <property type="project" value="TreeGrafter"/>
</dbReference>
<dbReference type="EMBL" id="NUFG01000001">
    <property type="protein sequence ID" value="PEK27816.1"/>
    <property type="molecule type" value="Genomic_DNA"/>
</dbReference>
<feature type="domain" description="Serine aminopeptidase S33" evidence="1">
    <location>
        <begin position="54"/>
        <end position="274"/>
    </location>
</feature>
<keyword evidence="2" id="KW-0378">Hydrolase</keyword>
<gene>
    <name evidence="2" type="ORF">CN694_02210</name>
</gene>
<dbReference type="RefSeq" id="WP_098057197.1">
    <property type="nucleotide sequence ID" value="NZ_NUFG01000001.1"/>
</dbReference>